<reference evidence="2 3" key="1">
    <citation type="journal article" date="2015" name="Nature">
        <title>rRNA introns, odd ribosomes, and small enigmatic genomes across a large radiation of phyla.</title>
        <authorList>
            <person name="Brown C.T."/>
            <person name="Hug L.A."/>
            <person name="Thomas B.C."/>
            <person name="Sharon I."/>
            <person name="Castelle C.J."/>
            <person name="Singh A."/>
            <person name="Wilkins M.J."/>
            <person name="Williams K.H."/>
            <person name="Banfield J.F."/>
        </authorList>
    </citation>
    <scope>NUCLEOTIDE SEQUENCE [LARGE SCALE GENOMIC DNA]</scope>
</reference>
<dbReference type="SUPFAM" id="SSF46785">
    <property type="entry name" value="Winged helix' DNA-binding domain"/>
    <property type="match status" value="1"/>
</dbReference>
<dbReference type="InterPro" id="IPR036388">
    <property type="entry name" value="WH-like_DNA-bd_sf"/>
</dbReference>
<dbReference type="EMBL" id="LBXN01000021">
    <property type="protein sequence ID" value="KKR33200.1"/>
    <property type="molecule type" value="Genomic_DNA"/>
</dbReference>
<dbReference type="PANTHER" id="PTHR33221:SF5">
    <property type="entry name" value="HTH-TYPE TRANSCRIPTIONAL REGULATOR ISCR"/>
    <property type="match status" value="1"/>
</dbReference>
<dbReference type="PANTHER" id="PTHR33221">
    <property type="entry name" value="WINGED HELIX-TURN-HELIX TRANSCRIPTIONAL REGULATOR, RRF2 FAMILY"/>
    <property type="match status" value="1"/>
</dbReference>
<dbReference type="GO" id="GO:0003700">
    <property type="term" value="F:DNA-binding transcription factor activity"/>
    <property type="evidence" value="ECO:0007669"/>
    <property type="project" value="TreeGrafter"/>
</dbReference>
<evidence type="ECO:0000313" key="3">
    <source>
        <dbReference type="Proteomes" id="UP000034539"/>
    </source>
</evidence>
<sequence>MLSLGENYGKKLVSLAEVSKEHKISPYFLKHLASALKKKDLIISREGVRGGYSLSREPNLVSMGEIIEALSGKIINLPCSRKRNICKMKGSCKSGSFWHGFESQLQSSLSKISLADFINDNSIST</sequence>
<protein>
    <submittedName>
        <fullName evidence="2">RRF2 protein family</fullName>
    </submittedName>
</protein>
<dbReference type="GO" id="GO:0005829">
    <property type="term" value="C:cytosol"/>
    <property type="evidence" value="ECO:0007669"/>
    <property type="project" value="TreeGrafter"/>
</dbReference>
<name>A0A0G0SER0_9BACT</name>
<dbReference type="PROSITE" id="PS51197">
    <property type="entry name" value="HTH_RRF2_2"/>
    <property type="match status" value="1"/>
</dbReference>
<accession>A0A0G0SER0</accession>
<dbReference type="GO" id="GO:0003677">
    <property type="term" value="F:DNA binding"/>
    <property type="evidence" value="ECO:0007669"/>
    <property type="project" value="UniProtKB-KW"/>
</dbReference>
<dbReference type="InterPro" id="IPR036390">
    <property type="entry name" value="WH_DNA-bd_sf"/>
</dbReference>
<gene>
    <name evidence="2" type="ORF">UT63_C0021G0008</name>
</gene>
<dbReference type="Gene3D" id="1.10.10.10">
    <property type="entry name" value="Winged helix-like DNA-binding domain superfamily/Winged helix DNA-binding domain"/>
    <property type="match status" value="1"/>
</dbReference>
<keyword evidence="1" id="KW-0238">DNA-binding</keyword>
<dbReference type="AlphaFoldDB" id="A0A0G0SER0"/>
<evidence type="ECO:0000256" key="1">
    <source>
        <dbReference type="ARBA" id="ARBA00023125"/>
    </source>
</evidence>
<organism evidence="2 3">
    <name type="scientific">Candidatus Gottesmanbacteria bacterium GW2011_GWC2_39_8</name>
    <dbReference type="NCBI Taxonomy" id="1618450"/>
    <lineage>
        <taxon>Bacteria</taxon>
        <taxon>Candidatus Gottesmaniibacteriota</taxon>
    </lineage>
</organism>
<comment type="caution">
    <text evidence="2">The sequence shown here is derived from an EMBL/GenBank/DDBJ whole genome shotgun (WGS) entry which is preliminary data.</text>
</comment>
<dbReference type="Proteomes" id="UP000034539">
    <property type="component" value="Unassembled WGS sequence"/>
</dbReference>
<dbReference type="InterPro" id="IPR000944">
    <property type="entry name" value="Tscrpt_reg_Rrf2"/>
</dbReference>
<evidence type="ECO:0000313" key="2">
    <source>
        <dbReference type="EMBL" id="KKR33200.1"/>
    </source>
</evidence>
<dbReference type="Pfam" id="PF02082">
    <property type="entry name" value="Rrf2"/>
    <property type="match status" value="1"/>
</dbReference>
<dbReference type="NCBIfam" id="TIGR00738">
    <property type="entry name" value="rrf2_super"/>
    <property type="match status" value="1"/>
</dbReference>
<proteinExistence type="predicted"/>